<dbReference type="InterPro" id="IPR011991">
    <property type="entry name" value="ArsR-like_HTH"/>
</dbReference>
<evidence type="ECO:0000259" key="4">
    <source>
        <dbReference type="PROSITE" id="PS50987"/>
    </source>
</evidence>
<dbReference type="InterPro" id="IPR036390">
    <property type="entry name" value="WH_DNA-bd_sf"/>
</dbReference>
<dbReference type="CDD" id="cd00090">
    <property type="entry name" value="HTH_ARSR"/>
    <property type="match status" value="1"/>
</dbReference>
<dbReference type="SMART" id="SM00418">
    <property type="entry name" value="HTH_ARSR"/>
    <property type="match status" value="1"/>
</dbReference>
<dbReference type="PANTHER" id="PTHR43132">
    <property type="entry name" value="ARSENICAL RESISTANCE OPERON REPRESSOR ARSR-RELATED"/>
    <property type="match status" value="1"/>
</dbReference>
<dbReference type="InterPro" id="IPR036388">
    <property type="entry name" value="WH-like_DNA-bd_sf"/>
</dbReference>
<dbReference type="EMBL" id="DRUY01000253">
    <property type="protein sequence ID" value="HHI66381.1"/>
    <property type="molecule type" value="Genomic_DNA"/>
</dbReference>
<keyword evidence="2" id="KW-0238">DNA-binding</keyword>
<dbReference type="AlphaFoldDB" id="A0A7C5KCN7"/>
<keyword evidence="1" id="KW-0805">Transcription regulation</keyword>
<feature type="domain" description="HTH arsR-type" evidence="4">
    <location>
        <begin position="10"/>
        <end position="105"/>
    </location>
</feature>
<dbReference type="GO" id="GO:0003700">
    <property type="term" value="F:DNA-binding transcription factor activity"/>
    <property type="evidence" value="ECO:0007669"/>
    <property type="project" value="InterPro"/>
</dbReference>
<keyword evidence="3" id="KW-0804">Transcription</keyword>
<gene>
    <name evidence="5" type="ORF">ENL70_07545</name>
</gene>
<organism evidence="5">
    <name type="scientific">Thermodesulfobium narugense</name>
    <dbReference type="NCBI Taxonomy" id="184064"/>
    <lineage>
        <taxon>Bacteria</taxon>
        <taxon>Pseudomonadati</taxon>
        <taxon>Thermodesulfobiota</taxon>
        <taxon>Thermodesulfobiia</taxon>
        <taxon>Thermodesulfobiales</taxon>
        <taxon>Thermodesulfobiaceae</taxon>
        <taxon>Thermodesulfobium</taxon>
    </lineage>
</organism>
<dbReference type="Gene3D" id="1.10.10.10">
    <property type="entry name" value="Winged helix-like DNA-binding domain superfamily/Winged helix DNA-binding domain"/>
    <property type="match status" value="1"/>
</dbReference>
<evidence type="ECO:0000256" key="3">
    <source>
        <dbReference type="ARBA" id="ARBA00023163"/>
    </source>
</evidence>
<dbReference type="InterPro" id="IPR051011">
    <property type="entry name" value="Metal_resp_trans_reg"/>
</dbReference>
<dbReference type="PROSITE" id="PS50987">
    <property type="entry name" value="HTH_ARSR_2"/>
    <property type="match status" value="1"/>
</dbReference>
<accession>A0A7C5KCN7</accession>
<dbReference type="PANTHER" id="PTHR43132:SF2">
    <property type="entry name" value="ARSENICAL RESISTANCE OPERON REPRESSOR ARSR-RELATED"/>
    <property type="match status" value="1"/>
</dbReference>
<dbReference type="GO" id="GO:0003677">
    <property type="term" value="F:DNA binding"/>
    <property type="evidence" value="ECO:0007669"/>
    <property type="project" value="UniProtKB-KW"/>
</dbReference>
<dbReference type="PRINTS" id="PR00778">
    <property type="entry name" value="HTHARSR"/>
</dbReference>
<proteinExistence type="predicted"/>
<dbReference type="SUPFAM" id="SSF46785">
    <property type="entry name" value="Winged helix' DNA-binding domain"/>
    <property type="match status" value="1"/>
</dbReference>
<protein>
    <submittedName>
        <fullName evidence="5">ArsR family transcriptional regulator</fullName>
    </submittedName>
</protein>
<evidence type="ECO:0000256" key="2">
    <source>
        <dbReference type="ARBA" id="ARBA00023125"/>
    </source>
</evidence>
<dbReference type="Pfam" id="PF01022">
    <property type="entry name" value="HTH_5"/>
    <property type="match status" value="1"/>
</dbReference>
<dbReference type="NCBIfam" id="NF033788">
    <property type="entry name" value="HTH_metalloreg"/>
    <property type="match status" value="1"/>
</dbReference>
<evidence type="ECO:0000256" key="1">
    <source>
        <dbReference type="ARBA" id="ARBA00023015"/>
    </source>
</evidence>
<reference evidence="5" key="1">
    <citation type="journal article" date="2020" name="mSystems">
        <title>Genome- and Community-Level Interaction Insights into Carbon Utilization and Element Cycling Functions of Hydrothermarchaeota in Hydrothermal Sediment.</title>
        <authorList>
            <person name="Zhou Z."/>
            <person name="Liu Y."/>
            <person name="Xu W."/>
            <person name="Pan J."/>
            <person name="Luo Z.H."/>
            <person name="Li M."/>
        </authorList>
    </citation>
    <scope>NUCLEOTIDE SEQUENCE [LARGE SCALE GENOMIC DNA]</scope>
    <source>
        <strain evidence="5">SpSt-1019</strain>
    </source>
</reference>
<evidence type="ECO:0000313" key="5">
    <source>
        <dbReference type="EMBL" id="HHI66381.1"/>
    </source>
</evidence>
<comment type="caution">
    <text evidence="5">The sequence shown here is derived from an EMBL/GenBank/DDBJ whole genome shotgun (WGS) entry which is preliminary data.</text>
</comment>
<name>A0A7C5KCN7_9BACT</name>
<sequence>MKEVKKVNLLQLFEAHAELCKSLSNPKRLMIIAMLTEGEASVTEISKTIDARPSTVSQHLALLRSHNLVSTRKEGKTIYYSLSDKRLGDACNLIRQILYEIMKKHGNFAKEMSLESNFLCFKVKK</sequence>
<dbReference type="InterPro" id="IPR001845">
    <property type="entry name" value="HTH_ArsR_DNA-bd_dom"/>
</dbReference>